<keyword evidence="1" id="KW-0408">Iron</keyword>
<dbReference type="RefSeq" id="WP_052267924.1">
    <property type="nucleotide sequence ID" value="NZ_AYSO01000012.1"/>
</dbReference>
<comment type="caution">
    <text evidence="3">The sequence shown here is derived from an EMBL/GenBank/DDBJ whole genome shotgun (WGS) entry which is preliminary data.</text>
</comment>
<dbReference type="InterPro" id="IPR007167">
    <property type="entry name" value="Fe-transptr_FeoA-like"/>
</dbReference>
<dbReference type="STRING" id="29341.RSJ17_11960"/>
<sequence>MSINNLNLSKAVYVEVEDLSINDLKLGDIAYIQKLNCDEKLSKRLLALGFIEGTKVIMKKVAPLGDPIIINLRGTDFAIRKKDARNIFIKMEGKN</sequence>
<dbReference type="EMBL" id="AYSO01000012">
    <property type="protein sequence ID" value="KIE48066.1"/>
    <property type="molecule type" value="Genomic_DNA"/>
</dbReference>
<dbReference type="AlphaFoldDB" id="A0A0C1RCH4"/>
<dbReference type="InterPro" id="IPR052713">
    <property type="entry name" value="FeoA"/>
</dbReference>
<accession>A0A0C1RCH4</accession>
<organism evidence="3 4">
    <name type="scientific">Clostridium argentinense CDC 2741</name>
    <dbReference type="NCBI Taxonomy" id="1418104"/>
    <lineage>
        <taxon>Bacteria</taxon>
        <taxon>Bacillati</taxon>
        <taxon>Bacillota</taxon>
        <taxon>Clostridia</taxon>
        <taxon>Eubacteriales</taxon>
        <taxon>Clostridiaceae</taxon>
        <taxon>Clostridium</taxon>
    </lineage>
</organism>
<protein>
    <submittedName>
        <fullName evidence="3">FeoA domain protein</fullName>
    </submittedName>
</protein>
<feature type="domain" description="Ferrous iron transporter FeoA-like" evidence="2">
    <location>
        <begin position="19"/>
        <end position="91"/>
    </location>
</feature>
<dbReference type="Gene3D" id="2.30.30.90">
    <property type="match status" value="1"/>
</dbReference>
<name>A0A0C1RCH4_9CLOT</name>
<dbReference type="InterPro" id="IPR008988">
    <property type="entry name" value="Transcriptional_repressor_C"/>
</dbReference>
<dbReference type="SUPFAM" id="SSF50037">
    <property type="entry name" value="C-terminal domain of transcriptional repressors"/>
    <property type="match status" value="1"/>
</dbReference>
<evidence type="ECO:0000313" key="3">
    <source>
        <dbReference type="EMBL" id="KIE48066.1"/>
    </source>
</evidence>
<evidence type="ECO:0000313" key="4">
    <source>
        <dbReference type="Proteomes" id="UP000031366"/>
    </source>
</evidence>
<dbReference type="InterPro" id="IPR038157">
    <property type="entry name" value="FeoA_core_dom"/>
</dbReference>
<gene>
    <name evidence="3" type="ORF">U732_3833</name>
</gene>
<reference evidence="3 4" key="1">
    <citation type="journal article" date="2015" name="Infect. Genet. Evol.">
        <title>Genomic sequences of six botulinum neurotoxin-producing strains representing three clostridial species illustrate the mobility and diversity of botulinum neurotoxin genes.</title>
        <authorList>
            <person name="Smith T.J."/>
            <person name="Hill K.K."/>
            <person name="Xie G."/>
            <person name="Foley B.T."/>
            <person name="Williamson C.H."/>
            <person name="Foster J.T."/>
            <person name="Johnson S.L."/>
            <person name="Chertkov O."/>
            <person name="Teshima H."/>
            <person name="Gibbons H.S."/>
            <person name="Johnsky L.A."/>
            <person name="Karavis M.A."/>
            <person name="Smith L.A."/>
        </authorList>
    </citation>
    <scope>NUCLEOTIDE SEQUENCE [LARGE SCALE GENOMIC DNA]</scope>
    <source>
        <strain evidence="3 4">CDC 2741</strain>
    </source>
</reference>
<proteinExistence type="predicted"/>
<dbReference type="OrthoDB" id="9811076at2"/>
<evidence type="ECO:0000259" key="2">
    <source>
        <dbReference type="SMART" id="SM00899"/>
    </source>
</evidence>
<evidence type="ECO:0000256" key="1">
    <source>
        <dbReference type="ARBA" id="ARBA00023004"/>
    </source>
</evidence>
<dbReference type="Pfam" id="PF04023">
    <property type="entry name" value="FeoA"/>
    <property type="match status" value="1"/>
</dbReference>
<dbReference type="Proteomes" id="UP000031366">
    <property type="component" value="Unassembled WGS sequence"/>
</dbReference>
<dbReference type="SMART" id="SM00899">
    <property type="entry name" value="FeoA"/>
    <property type="match status" value="1"/>
</dbReference>
<keyword evidence="4" id="KW-1185">Reference proteome</keyword>
<dbReference type="PANTHER" id="PTHR42954">
    <property type="entry name" value="FE(2+) TRANSPORT PROTEIN A"/>
    <property type="match status" value="1"/>
</dbReference>
<dbReference type="GO" id="GO:0046914">
    <property type="term" value="F:transition metal ion binding"/>
    <property type="evidence" value="ECO:0007669"/>
    <property type="project" value="InterPro"/>
</dbReference>
<dbReference type="PANTHER" id="PTHR42954:SF2">
    <property type="entry name" value="FE(2+) TRANSPORT PROTEIN A"/>
    <property type="match status" value="1"/>
</dbReference>